<evidence type="ECO:0000256" key="1">
    <source>
        <dbReference type="SAM" id="Phobius"/>
    </source>
</evidence>
<dbReference type="RefSeq" id="WP_063245162.1">
    <property type="nucleotide sequence ID" value="NZ_CP168967.1"/>
</dbReference>
<evidence type="ECO:0000313" key="2">
    <source>
        <dbReference type="EMBL" id="KYG60397.1"/>
    </source>
</evidence>
<comment type="caution">
    <text evidence="2">The sequence shown here is derived from an EMBL/GenBank/DDBJ whole genome shotgun (WGS) entry which is preliminary data.</text>
</comment>
<dbReference type="Proteomes" id="UP000075391">
    <property type="component" value="Unassembled WGS sequence"/>
</dbReference>
<organism evidence="2 3">
    <name type="scientific">Bdellovibrio bacteriovorus</name>
    <dbReference type="NCBI Taxonomy" id="959"/>
    <lineage>
        <taxon>Bacteria</taxon>
        <taxon>Pseudomonadati</taxon>
        <taxon>Bdellovibrionota</taxon>
        <taxon>Bdellovibrionia</taxon>
        <taxon>Bdellovibrionales</taxon>
        <taxon>Pseudobdellovibrionaceae</taxon>
        <taxon>Bdellovibrio</taxon>
    </lineage>
</organism>
<proteinExistence type="predicted"/>
<accession>A0A150WBQ0</accession>
<dbReference type="InterPro" id="IPR030925">
    <property type="entry name" value="T2SS_GspN_Lepto"/>
</dbReference>
<sequence length="321" mass="35245">MEQFRQLLKLIRESKGKIAVMVVSAFVFLFMLFPFDDLSDFISSQVSRLTNNSVYLTFERLKMSVFPQPGVQMDSVYIESLRTPALSAQELVITPSISGLIAQKPYGHVSAKGLLKGDVDLVVAKGAKSDNGIERQKIEVKAQKVSLHDLRELANLPILLKGQLNLETTALADLSFQEQPDVEIDMTINKFELPPSNVNTPMGPLTLPDLKLTSVELKGRLAAGRFVIETGTIGKPGDELYGTIKGNIGLNIVNRGGSFGQQIGAYNFEIDLRAKRSFQDRAALFLGFIDGYKTPTPEGAQYKFKVSATNPMMPPSFGAAR</sequence>
<dbReference type="EMBL" id="LUKF01000020">
    <property type="protein sequence ID" value="KYG60397.1"/>
    <property type="molecule type" value="Genomic_DNA"/>
</dbReference>
<reference evidence="2 3" key="1">
    <citation type="submission" date="2016-03" db="EMBL/GenBank/DDBJ databases">
        <authorList>
            <person name="Ploux O."/>
        </authorList>
    </citation>
    <scope>NUCLEOTIDE SEQUENCE [LARGE SCALE GENOMIC DNA]</scope>
    <source>
        <strain evidence="2 3">BER2</strain>
    </source>
</reference>
<protein>
    <submittedName>
        <fullName evidence="2">Type II secretion system protein GspN</fullName>
    </submittedName>
</protein>
<keyword evidence="1" id="KW-0472">Membrane</keyword>
<feature type="transmembrane region" description="Helical" evidence="1">
    <location>
        <begin position="18"/>
        <end position="35"/>
    </location>
</feature>
<gene>
    <name evidence="2" type="ORF">AZI85_13065</name>
</gene>
<evidence type="ECO:0000313" key="3">
    <source>
        <dbReference type="Proteomes" id="UP000075391"/>
    </source>
</evidence>
<name>A0A150WBQ0_BDEBC</name>
<dbReference type="NCBIfam" id="TIGR04411">
    <property type="entry name" value="T2SS_GspN_Lepto"/>
    <property type="match status" value="1"/>
</dbReference>
<dbReference type="OrthoDB" id="5289365at2"/>
<dbReference type="AlphaFoldDB" id="A0A150WBQ0"/>
<keyword evidence="1" id="KW-1133">Transmembrane helix</keyword>
<keyword evidence="1" id="KW-0812">Transmembrane</keyword>